<reference evidence="2 3" key="1">
    <citation type="submission" date="2023-10" db="EMBL/GenBank/DDBJ databases">
        <authorList>
            <person name="Maclean D."/>
            <person name="Macfadyen A."/>
        </authorList>
    </citation>
    <scope>NUCLEOTIDE SEQUENCE [LARGE SCALE GENOMIC DNA]</scope>
</reference>
<comment type="caution">
    <text evidence="2">The sequence shown here is derived from an EMBL/GenBank/DDBJ whole genome shotgun (WGS) entry which is preliminary data.</text>
</comment>
<protein>
    <submittedName>
        <fullName evidence="2">Uncharacterized protein</fullName>
    </submittedName>
</protein>
<evidence type="ECO:0000313" key="2">
    <source>
        <dbReference type="EMBL" id="CAK0787305.1"/>
    </source>
</evidence>
<name>A0AAV1IM30_9CHLO</name>
<dbReference type="EMBL" id="CAUYUE010000016">
    <property type="protein sequence ID" value="CAK0787305.1"/>
    <property type="molecule type" value="Genomic_DNA"/>
</dbReference>
<proteinExistence type="predicted"/>
<keyword evidence="3" id="KW-1185">Reference proteome</keyword>
<gene>
    <name evidence="2" type="ORF">CVIRNUC_010523</name>
</gene>
<accession>A0AAV1IM30</accession>
<sequence length="100" mass="11198">MSVPTQRCSSTWVLSRRVPTASQQHRPPPADIRSLTIERLKQRAPQSLDGRRTARAESMASDYLHPAASEKLDDEMADLIAKVEAAWNAYVRAKNPQQKG</sequence>
<organism evidence="2 3">
    <name type="scientific">Coccomyxa viridis</name>
    <dbReference type="NCBI Taxonomy" id="1274662"/>
    <lineage>
        <taxon>Eukaryota</taxon>
        <taxon>Viridiplantae</taxon>
        <taxon>Chlorophyta</taxon>
        <taxon>core chlorophytes</taxon>
        <taxon>Trebouxiophyceae</taxon>
        <taxon>Trebouxiophyceae incertae sedis</taxon>
        <taxon>Coccomyxaceae</taxon>
        <taxon>Coccomyxa</taxon>
    </lineage>
</organism>
<feature type="region of interest" description="Disordered" evidence="1">
    <location>
        <begin position="1"/>
        <end position="29"/>
    </location>
</feature>
<dbReference type="AlphaFoldDB" id="A0AAV1IM30"/>
<feature type="compositionally biased region" description="Polar residues" evidence="1">
    <location>
        <begin position="1"/>
        <end position="13"/>
    </location>
</feature>
<evidence type="ECO:0000313" key="3">
    <source>
        <dbReference type="Proteomes" id="UP001314263"/>
    </source>
</evidence>
<evidence type="ECO:0000256" key="1">
    <source>
        <dbReference type="SAM" id="MobiDB-lite"/>
    </source>
</evidence>
<dbReference type="Proteomes" id="UP001314263">
    <property type="component" value="Unassembled WGS sequence"/>
</dbReference>